<feature type="transmembrane region" description="Helical" evidence="6">
    <location>
        <begin position="380"/>
        <end position="403"/>
    </location>
</feature>
<feature type="transmembrane region" description="Helical" evidence="6">
    <location>
        <begin position="690"/>
        <end position="714"/>
    </location>
</feature>
<dbReference type="InterPro" id="IPR000731">
    <property type="entry name" value="SSD"/>
</dbReference>
<dbReference type="InterPro" id="IPR004869">
    <property type="entry name" value="MMPL_dom"/>
</dbReference>
<feature type="transmembrane region" description="Helical" evidence="6">
    <location>
        <begin position="347"/>
        <end position="368"/>
    </location>
</feature>
<organism evidence="8 9">
    <name type="scientific">Litorivivens lipolytica</name>
    <dbReference type="NCBI Taxonomy" id="1524264"/>
    <lineage>
        <taxon>Bacteria</taxon>
        <taxon>Pseudomonadati</taxon>
        <taxon>Pseudomonadota</taxon>
        <taxon>Gammaproteobacteria</taxon>
        <taxon>Litorivivens</taxon>
    </lineage>
</organism>
<evidence type="ECO:0000256" key="5">
    <source>
        <dbReference type="ARBA" id="ARBA00023136"/>
    </source>
</evidence>
<feature type="transmembrane region" description="Helical" evidence="6">
    <location>
        <begin position="305"/>
        <end position="327"/>
    </location>
</feature>
<keyword evidence="3 6" id="KW-0812">Transmembrane</keyword>
<dbReference type="SUPFAM" id="SSF82866">
    <property type="entry name" value="Multidrug efflux transporter AcrB transmembrane domain"/>
    <property type="match status" value="2"/>
</dbReference>
<comment type="caution">
    <text evidence="8">The sequence shown here is derived from an EMBL/GenBank/DDBJ whole genome shotgun (WGS) entry which is preliminary data.</text>
</comment>
<gene>
    <name evidence="8" type="ORF">FHR99_000826</name>
</gene>
<feature type="transmembrane region" description="Helical" evidence="6">
    <location>
        <begin position="278"/>
        <end position="299"/>
    </location>
</feature>
<sequence>MSENSAPAKLVDRIDRAFEGLAAWAISHRWVVGLFCLMLLGGSLYFSSKVVSDNSLDAYFDRGDPSYIAYMDYLEQFRSDEIGYILYRVPGAEHGPFDLEAVQKIHRLTERLEDEVPFVHEVTSLTNTEFIRADEDTISVRKLMRRVPQSQGELLELRDLVMSRPLYVDFLIDKTGEYAAIILEMEKSSVDPMTEIMLDPARGSALDNLYPQVSDAAIREILASPEFDGIEFYQTGDVAMNAAYNIVFMEDSSVGIPLTLLLLAVFSLILFRASLLGMFGPLAVVILSLLLVTGFMGLFGWVLGMFFGIVPTLIAGVGVAQSVHIILEYQRRLARGDSRAVAVQGAIGKVGGACLMAAVTTAMGFLVMSVSEMKALSEMAMYAAIGVMCTFVLSTTLLVVFLGSGREHKQSGKPYVQPFVLKVAERCGEWCVRYPRRLVWGGGLILAGSLAGVAMLKVDFNFLEEFKPHVEWRQHTEIVEDVMGGILSVVYIFDTKQSDGVKNAEFLKALEGLQTFSEAQPYVKNSFSVADLQKDINRSFHGDNPEWYRLSDNDTLISQYFFVYELSGGKEVYDYVSRDYSKAVVELRVEMTQAANLKKLLADIDDYLEKNPVPNAELKKTGVGLMWVVMAEYISRTQLIGYSLIFVGVAIILCIAFGSIKVALLAMIPNMAPVIVVMGVMGWLGIHLDYVKLLLATIAIGIAVDDTIHLVINLRRHFLKTGNYAESVKLALNDVGPALLVTTIILIGAFSCYLLSSMAVISSFGILLGAAILVALVADLLFMPALILLTKPFGPERARGAELS</sequence>
<keyword evidence="4 6" id="KW-1133">Transmembrane helix</keyword>
<evidence type="ECO:0000256" key="6">
    <source>
        <dbReference type="SAM" id="Phobius"/>
    </source>
</evidence>
<dbReference type="InterPro" id="IPR050545">
    <property type="entry name" value="Mycobact_MmpL"/>
</dbReference>
<evidence type="ECO:0000313" key="9">
    <source>
        <dbReference type="Proteomes" id="UP000537130"/>
    </source>
</evidence>
<accession>A0A7W4W3E0</accession>
<dbReference type="GO" id="GO:0005886">
    <property type="term" value="C:plasma membrane"/>
    <property type="evidence" value="ECO:0007669"/>
    <property type="project" value="UniProtKB-SubCell"/>
</dbReference>
<evidence type="ECO:0000256" key="2">
    <source>
        <dbReference type="ARBA" id="ARBA00022475"/>
    </source>
</evidence>
<feature type="domain" description="SSD" evidence="7">
    <location>
        <begin position="662"/>
        <end position="789"/>
    </location>
</feature>
<evidence type="ECO:0000313" key="8">
    <source>
        <dbReference type="EMBL" id="MBB3046590.1"/>
    </source>
</evidence>
<evidence type="ECO:0000256" key="1">
    <source>
        <dbReference type="ARBA" id="ARBA00004651"/>
    </source>
</evidence>
<proteinExistence type="predicted"/>
<feature type="domain" description="SSD" evidence="7">
    <location>
        <begin position="282"/>
        <end position="404"/>
    </location>
</feature>
<feature type="transmembrane region" description="Helical" evidence="6">
    <location>
        <begin position="735"/>
        <end position="756"/>
    </location>
</feature>
<feature type="transmembrane region" description="Helical" evidence="6">
    <location>
        <begin position="762"/>
        <end position="789"/>
    </location>
</feature>
<dbReference type="Gene3D" id="1.20.1640.10">
    <property type="entry name" value="Multidrug efflux transporter AcrB transmembrane domain"/>
    <property type="match status" value="2"/>
</dbReference>
<keyword evidence="9" id="KW-1185">Reference proteome</keyword>
<dbReference type="PROSITE" id="PS50156">
    <property type="entry name" value="SSD"/>
    <property type="match status" value="2"/>
</dbReference>
<keyword evidence="5 6" id="KW-0472">Membrane</keyword>
<dbReference type="AlphaFoldDB" id="A0A7W4W3E0"/>
<feature type="transmembrane region" description="Helical" evidence="6">
    <location>
        <begin position="254"/>
        <end position="271"/>
    </location>
</feature>
<dbReference type="EMBL" id="JACHWY010000001">
    <property type="protein sequence ID" value="MBB3046590.1"/>
    <property type="molecule type" value="Genomic_DNA"/>
</dbReference>
<evidence type="ECO:0000259" key="7">
    <source>
        <dbReference type="PROSITE" id="PS50156"/>
    </source>
</evidence>
<evidence type="ECO:0000256" key="3">
    <source>
        <dbReference type="ARBA" id="ARBA00022692"/>
    </source>
</evidence>
<feature type="transmembrane region" description="Helical" evidence="6">
    <location>
        <begin position="639"/>
        <end position="657"/>
    </location>
</feature>
<dbReference type="PANTHER" id="PTHR33406">
    <property type="entry name" value="MEMBRANE PROTEIN MJ1562-RELATED"/>
    <property type="match status" value="1"/>
</dbReference>
<evidence type="ECO:0000256" key="4">
    <source>
        <dbReference type="ARBA" id="ARBA00022989"/>
    </source>
</evidence>
<keyword evidence="2" id="KW-1003">Cell membrane</keyword>
<name>A0A7W4W3E0_9GAMM</name>
<protein>
    <recommendedName>
        <fullName evidence="7">SSD domain-containing protein</fullName>
    </recommendedName>
</protein>
<comment type="subcellular location">
    <subcellularLocation>
        <location evidence="1">Cell membrane</location>
        <topology evidence="1">Multi-pass membrane protein</topology>
    </subcellularLocation>
</comment>
<dbReference type="Proteomes" id="UP000537130">
    <property type="component" value="Unassembled WGS sequence"/>
</dbReference>
<feature type="transmembrane region" description="Helical" evidence="6">
    <location>
        <begin position="664"/>
        <end position="684"/>
    </location>
</feature>
<dbReference type="RefSeq" id="WP_183409277.1">
    <property type="nucleotide sequence ID" value="NZ_JACHWY010000001.1"/>
</dbReference>
<dbReference type="Pfam" id="PF03176">
    <property type="entry name" value="MMPL"/>
    <property type="match status" value="2"/>
</dbReference>
<dbReference type="PANTHER" id="PTHR33406:SF13">
    <property type="entry name" value="MEMBRANE PROTEIN YDFJ"/>
    <property type="match status" value="1"/>
</dbReference>
<reference evidence="8 9" key="1">
    <citation type="submission" date="2020-08" db="EMBL/GenBank/DDBJ databases">
        <title>Genomic Encyclopedia of Type Strains, Phase III (KMG-III): the genomes of soil and plant-associated and newly described type strains.</title>
        <authorList>
            <person name="Whitman W."/>
        </authorList>
    </citation>
    <scope>NUCLEOTIDE SEQUENCE [LARGE SCALE GENOMIC DNA]</scope>
    <source>
        <strain evidence="8 9">CECT 8654</strain>
    </source>
</reference>